<dbReference type="Proteomes" id="UP001216390">
    <property type="component" value="Chromosome"/>
</dbReference>
<feature type="domain" description="HTH tetR-type" evidence="5">
    <location>
        <begin position="15"/>
        <end position="75"/>
    </location>
</feature>
<dbReference type="Pfam" id="PF16859">
    <property type="entry name" value="TetR_C_11"/>
    <property type="match status" value="1"/>
</dbReference>
<dbReference type="SUPFAM" id="SSF48498">
    <property type="entry name" value="Tetracyclin repressor-like, C-terminal domain"/>
    <property type="match status" value="1"/>
</dbReference>
<feature type="DNA-binding region" description="H-T-H motif" evidence="4">
    <location>
        <begin position="38"/>
        <end position="57"/>
    </location>
</feature>
<proteinExistence type="predicted"/>
<dbReference type="EMBL" id="CP116942">
    <property type="protein sequence ID" value="WCO66571.1"/>
    <property type="molecule type" value="Genomic_DNA"/>
</dbReference>
<keyword evidence="1" id="KW-0805">Transcription regulation</keyword>
<sequence>MTPVEAGTGVDPRVERTRAVVLEAAAELLAEDGFGRITIDGVAERSGVARSTIYRNFPDRPALLAEAFAHLLDFDDTPDTGRLVDDLLVFGRQLAEGLTHGPWGRTLASLLESATHDEDISRALDRFGEDRRRACRVVFDRAVARGEVAADAPIDVAQLRFVSPLFFVHLFKARPLDDALVRSVAEAAAREVGAPVG</sequence>
<keyword evidence="7" id="KW-1185">Reference proteome</keyword>
<evidence type="ECO:0000259" key="5">
    <source>
        <dbReference type="PROSITE" id="PS50977"/>
    </source>
</evidence>
<dbReference type="Pfam" id="PF00440">
    <property type="entry name" value="TetR_N"/>
    <property type="match status" value="1"/>
</dbReference>
<dbReference type="PROSITE" id="PS50977">
    <property type="entry name" value="HTH_TETR_2"/>
    <property type="match status" value="1"/>
</dbReference>
<dbReference type="AlphaFoldDB" id="A0AAE9Y6P0"/>
<organism evidence="6 7">
    <name type="scientific">Iamia majanohamensis</name>
    <dbReference type="NCBI Taxonomy" id="467976"/>
    <lineage>
        <taxon>Bacteria</taxon>
        <taxon>Bacillati</taxon>
        <taxon>Actinomycetota</taxon>
        <taxon>Acidimicrobiia</taxon>
        <taxon>Acidimicrobiales</taxon>
        <taxon>Iamiaceae</taxon>
        <taxon>Iamia</taxon>
    </lineage>
</organism>
<protein>
    <submittedName>
        <fullName evidence="6">TetR/AcrR family transcriptional regulator</fullName>
    </submittedName>
</protein>
<keyword evidence="2 4" id="KW-0238">DNA-binding</keyword>
<dbReference type="RefSeq" id="WP_272736094.1">
    <property type="nucleotide sequence ID" value="NZ_CP116942.1"/>
</dbReference>
<name>A0AAE9Y6P0_9ACTN</name>
<dbReference type="KEGG" id="ima:PO878_18900"/>
<accession>A0AAE9Y6P0</accession>
<dbReference type="GO" id="GO:0003700">
    <property type="term" value="F:DNA-binding transcription factor activity"/>
    <property type="evidence" value="ECO:0007669"/>
    <property type="project" value="TreeGrafter"/>
</dbReference>
<evidence type="ECO:0000313" key="7">
    <source>
        <dbReference type="Proteomes" id="UP001216390"/>
    </source>
</evidence>
<dbReference type="InterPro" id="IPR009057">
    <property type="entry name" value="Homeodomain-like_sf"/>
</dbReference>
<keyword evidence="3" id="KW-0804">Transcription</keyword>
<dbReference type="Gene3D" id="1.10.10.60">
    <property type="entry name" value="Homeodomain-like"/>
    <property type="match status" value="1"/>
</dbReference>
<dbReference type="InterPro" id="IPR001647">
    <property type="entry name" value="HTH_TetR"/>
</dbReference>
<dbReference type="SUPFAM" id="SSF46689">
    <property type="entry name" value="Homeodomain-like"/>
    <property type="match status" value="1"/>
</dbReference>
<gene>
    <name evidence="6" type="ORF">PO878_18900</name>
</gene>
<dbReference type="PANTHER" id="PTHR30055">
    <property type="entry name" value="HTH-TYPE TRANSCRIPTIONAL REGULATOR RUTR"/>
    <property type="match status" value="1"/>
</dbReference>
<evidence type="ECO:0000256" key="3">
    <source>
        <dbReference type="ARBA" id="ARBA00023163"/>
    </source>
</evidence>
<evidence type="ECO:0000256" key="1">
    <source>
        <dbReference type="ARBA" id="ARBA00023015"/>
    </source>
</evidence>
<evidence type="ECO:0000256" key="4">
    <source>
        <dbReference type="PROSITE-ProRule" id="PRU00335"/>
    </source>
</evidence>
<evidence type="ECO:0000256" key="2">
    <source>
        <dbReference type="ARBA" id="ARBA00023125"/>
    </source>
</evidence>
<dbReference type="GO" id="GO:0000976">
    <property type="term" value="F:transcription cis-regulatory region binding"/>
    <property type="evidence" value="ECO:0007669"/>
    <property type="project" value="TreeGrafter"/>
</dbReference>
<reference evidence="6" key="1">
    <citation type="submission" date="2023-01" db="EMBL/GenBank/DDBJ databases">
        <title>The diversity of Class Acidimicrobiia in South China Sea sediment environments and the proposal of Iamia marina sp. nov., a novel species of the genus Iamia.</title>
        <authorList>
            <person name="He Y."/>
            <person name="Tian X."/>
        </authorList>
    </citation>
    <scope>NUCLEOTIDE SEQUENCE</scope>
    <source>
        <strain evidence="6">DSM 19957</strain>
    </source>
</reference>
<dbReference type="Gene3D" id="1.10.357.10">
    <property type="entry name" value="Tetracycline Repressor, domain 2"/>
    <property type="match status" value="1"/>
</dbReference>
<dbReference type="PRINTS" id="PR00455">
    <property type="entry name" value="HTHTETR"/>
</dbReference>
<dbReference type="PANTHER" id="PTHR30055:SF148">
    <property type="entry name" value="TETR-FAMILY TRANSCRIPTIONAL REGULATOR"/>
    <property type="match status" value="1"/>
</dbReference>
<dbReference type="InterPro" id="IPR050109">
    <property type="entry name" value="HTH-type_TetR-like_transc_reg"/>
</dbReference>
<evidence type="ECO:0000313" key="6">
    <source>
        <dbReference type="EMBL" id="WCO66571.1"/>
    </source>
</evidence>
<dbReference type="InterPro" id="IPR036271">
    <property type="entry name" value="Tet_transcr_reg_TetR-rel_C_sf"/>
</dbReference>
<dbReference type="InterPro" id="IPR011075">
    <property type="entry name" value="TetR_C"/>
</dbReference>